<feature type="compositionally biased region" description="Polar residues" evidence="1">
    <location>
        <begin position="83"/>
        <end position="95"/>
    </location>
</feature>
<evidence type="ECO:0000256" key="2">
    <source>
        <dbReference type="SAM" id="SignalP"/>
    </source>
</evidence>
<dbReference type="InterPro" id="IPR013783">
    <property type="entry name" value="Ig-like_fold"/>
</dbReference>
<feature type="signal peptide" evidence="2">
    <location>
        <begin position="1"/>
        <end position="31"/>
    </location>
</feature>
<dbReference type="GeneID" id="108680625"/>
<sequence>MPTSIMVTATEAPGVFQFLILSNLLPALVEATLSFQTSLPIMEVPSRAYDQMLFRKAFNYPPVPSDTNNLMPNMSDPPIHIPETNSEIKTSTGSNPRDPHRFQIPVEIDDRNRYGISPNANGGHRFIGIQSQVEHPNLVEFTSKTDSMNRFGISVTNMSQSSEKKIDILVNINNPSQSKRTLPPSLVGFVESKVDENYDPHRYHKDRGFPPQPSLGVNNETAETFLGETAAIDCTLHNPGEYSVSWMRQVGDVLELITYGDQTYANDDRRIKIKSEFKELDSSNTFKKRIEVK</sequence>
<dbReference type="InterPro" id="IPR007110">
    <property type="entry name" value="Ig-like_dom"/>
</dbReference>
<dbReference type="KEGG" id="hazt:108680625"/>
<name>A0A8B7PHI4_HYAAZ</name>
<dbReference type="Proteomes" id="UP000694843">
    <property type="component" value="Unplaced"/>
</dbReference>
<organism evidence="4 5">
    <name type="scientific">Hyalella azteca</name>
    <name type="common">Amphipod</name>
    <dbReference type="NCBI Taxonomy" id="294128"/>
    <lineage>
        <taxon>Eukaryota</taxon>
        <taxon>Metazoa</taxon>
        <taxon>Ecdysozoa</taxon>
        <taxon>Arthropoda</taxon>
        <taxon>Crustacea</taxon>
        <taxon>Multicrustacea</taxon>
        <taxon>Malacostraca</taxon>
        <taxon>Eumalacostraca</taxon>
        <taxon>Peracarida</taxon>
        <taxon>Amphipoda</taxon>
        <taxon>Senticaudata</taxon>
        <taxon>Talitrida</taxon>
        <taxon>Talitroidea</taxon>
        <taxon>Hyalellidae</taxon>
        <taxon>Hyalella</taxon>
    </lineage>
</organism>
<feature type="domain" description="Ig-like" evidence="3">
    <location>
        <begin position="213"/>
        <end position="249"/>
    </location>
</feature>
<reference evidence="5" key="1">
    <citation type="submission" date="2025-08" db="UniProtKB">
        <authorList>
            <consortium name="RefSeq"/>
        </authorList>
    </citation>
    <scope>IDENTIFICATION</scope>
    <source>
        <tissue evidence="5">Whole organism</tissue>
    </source>
</reference>
<gene>
    <name evidence="5" type="primary">LOC108680625</name>
</gene>
<dbReference type="Gene3D" id="2.60.40.10">
    <property type="entry name" value="Immunoglobulins"/>
    <property type="match status" value="1"/>
</dbReference>
<evidence type="ECO:0000313" key="5">
    <source>
        <dbReference type="RefSeq" id="XP_018024987.1"/>
    </source>
</evidence>
<accession>A0A8B7PHI4</accession>
<feature type="chain" id="PRO_5034436351" evidence="2">
    <location>
        <begin position="32"/>
        <end position="293"/>
    </location>
</feature>
<keyword evidence="2" id="KW-0732">Signal</keyword>
<evidence type="ECO:0000256" key="1">
    <source>
        <dbReference type="SAM" id="MobiDB-lite"/>
    </source>
</evidence>
<dbReference type="PROSITE" id="PS50835">
    <property type="entry name" value="IG_LIKE"/>
    <property type="match status" value="1"/>
</dbReference>
<protein>
    <submittedName>
        <fullName evidence="5">Uncharacterized protein LOC108680625</fullName>
    </submittedName>
</protein>
<feature type="region of interest" description="Disordered" evidence="1">
    <location>
        <begin position="81"/>
        <end position="101"/>
    </location>
</feature>
<dbReference type="RefSeq" id="XP_018024987.1">
    <property type="nucleotide sequence ID" value="XM_018169498.2"/>
</dbReference>
<dbReference type="AlphaFoldDB" id="A0A8B7PHI4"/>
<proteinExistence type="predicted"/>
<evidence type="ECO:0000259" key="3">
    <source>
        <dbReference type="PROSITE" id="PS50835"/>
    </source>
</evidence>
<keyword evidence="4" id="KW-1185">Reference proteome</keyword>
<evidence type="ECO:0000313" key="4">
    <source>
        <dbReference type="Proteomes" id="UP000694843"/>
    </source>
</evidence>